<dbReference type="NCBIfam" id="TIGR04183">
    <property type="entry name" value="Por_Secre_tail"/>
    <property type="match status" value="1"/>
</dbReference>
<evidence type="ECO:0000256" key="1">
    <source>
        <dbReference type="SAM" id="MobiDB-lite"/>
    </source>
</evidence>
<dbReference type="InterPro" id="IPR025965">
    <property type="entry name" value="FlgD/Vpr_Ig-like"/>
</dbReference>
<evidence type="ECO:0000313" key="4">
    <source>
        <dbReference type="Proteomes" id="UP000315525"/>
    </source>
</evidence>
<proteinExistence type="predicted"/>
<feature type="region of interest" description="Disordered" evidence="1">
    <location>
        <begin position="189"/>
        <end position="209"/>
    </location>
</feature>
<evidence type="ECO:0000313" key="3">
    <source>
        <dbReference type="EMBL" id="TET46386.1"/>
    </source>
</evidence>
<reference evidence="3 4" key="1">
    <citation type="submission" date="2019-03" db="EMBL/GenBank/DDBJ databases">
        <title>Metabolic potential of uncultured bacteria and archaea associated with petroleum seepage in deep-sea sediments.</title>
        <authorList>
            <person name="Dong X."/>
            <person name="Hubert C."/>
        </authorList>
    </citation>
    <scope>NUCLEOTIDE SEQUENCE [LARGE SCALE GENOMIC DNA]</scope>
    <source>
        <strain evidence="3">E44_bin18</strain>
    </source>
</reference>
<dbReference type="InterPro" id="IPR026444">
    <property type="entry name" value="Secre_tail"/>
</dbReference>
<feature type="compositionally biased region" description="Basic and acidic residues" evidence="1">
    <location>
        <begin position="24"/>
        <end position="33"/>
    </location>
</feature>
<organism evidence="3 4">
    <name type="scientific">candidate division TA06 bacterium</name>
    <dbReference type="NCBI Taxonomy" id="2250710"/>
    <lineage>
        <taxon>Bacteria</taxon>
        <taxon>Bacteria division TA06</taxon>
    </lineage>
</organism>
<dbReference type="Gene3D" id="2.60.40.4070">
    <property type="match status" value="1"/>
</dbReference>
<evidence type="ECO:0000259" key="2">
    <source>
        <dbReference type="Pfam" id="PF13860"/>
    </source>
</evidence>
<feature type="domain" description="FlgD/Vpr Ig-like" evidence="2">
    <location>
        <begin position="375"/>
        <end position="420"/>
    </location>
</feature>
<dbReference type="Pfam" id="PF13860">
    <property type="entry name" value="FlgD_ig"/>
    <property type="match status" value="1"/>
</dbReference>
<dbReference type="AlphaFoldDB" id="A0A523UUZ8"/>
<sequence>MTSSWSAPGRSLKRWARQAGSSSEPRRDERDTRNPAGRRKQMTCPSEEGTMNRQWKLLTAALTLLSTVLFFSVALAGESANYRSYPQVLDNGGGKPASPTYQARASIGQHVIGPSESAEHTFYAGYIYAVYAHPAPITNKNIAISRLEGIKSDIPEEDWKKVDEAISKIEESLNSMWWIGPWHVSQGKREKKNMGGLASNESATKGDLTLGGQVPEGLVDLGEKRYGDNVFKKEKGAAKHVKTELLSKKYPPEVIEELLAVEWNIMDADSTLAQVKIVEAELSGGDPAELEKAREAMEKAEKEKEKRRPEYGQVVDFYGKAWHHAVRAEENSSLIQQVQVASIGGSRPVFALGRPYPNPSRSGSCVRYGIAEVCNMSLKIYDISGRLVRTLVDETKSPGYYACEWDGRDERGVSVASGMYIYRFIAGPFSGKRKVVVLK</sequence>
<dbReference type="EMBL" id="SOJN01000054">
    <property type="protein sequence ID" value="TET46386.1"/>
    <property type="molecule type" value="Genomic_DNA"/>
</dbReference>
<protein>
    <submittedName>
        <fullName evidence="3">T9SS type A sorting domain-containing protein</fullName>
    </submittedName>
</protein>
<accession>A0A523UUZ8</accession>
<dbReference type="Proteomes" id="UP000315525">
    <property type="component" value="Unassembled WGS sequence"/>
</dbReference>
<gene>
    <name evidence="3" type="ORF">E3J62_04315</name>
</gene>
<name>A0A523UUZ8_UNCT6</name>
<comment type="caution">
    <text evidence="3">The sequence shown here is derived from an EMBL/GenBank/DDBJ whole genome shotgun (WGS) entry which is preliminary data.</text>
</comment>
<feature type="region of interest" description="Disordered" evidence="1">
    <location>
        <begin position="1"/>
        <end position="49"/>
    </location>
</feature>